<evidence type="ECO:0000259" key="2">
    <source>
        <dbReference type="Pfam" id="PF04326"/>
    </source>
</evidence>
<reference evidence="3 4" key="1">
    <citation type="submission" date="2014-03" db="EMBL/GenBank/DDBJ databases">
        <title>Genomics of Bifidobacteria.</title>
        <authorList>
            <person name="Ventura M."/>
            <person name="Milani C."/>
            <person name="Lugli G.A."/>
        </authorList>
    </citation>
    <scope>NUCLEOTIDE SEQUENCE [LARGE SCALE GENOMIC DNA]</scope>
    <source>
        <strain evidence="3 4">DSM 23975</strain>
    </source>
</reference>
<protein>
    <submittedName>
        <fullName evidence="3">Putative transcriptional regulator</fullName>
        <ecNumber evidence="3">3.6.4.12</ecNumber>
    </submittedName>
</protein>
<gene>
    <name evidence="3" type="ORF">BREU_0184</name>
</gene>
<keyword evidence="4" id="KW-1185">Reference proteome</keyword>
<organism evidence="3 4">
    <name type="scientific">Bifidobacterium reuteri DSM 23975</name>
    <dbReference type="NCBI Taxonomy" id="1437610"/>
    <lineage>
        <taxon>Bacteria</taxon>
        <taxon>Bacillati</taxon>
        <taxon>Actinomycetota</taxon>
        <taxon>Actinomycetes</taxon>
        <taxon>Bifidobacteriales</taxon>
        <taxon>Bifidobacteriaceae</taxon>
        <taxon>Bifidobacterium</taxon>
    </lineage>
</organism>
<dbReference type="InterPro" id="IPR007421">
    <property type="entry name" value="Schlafen_AlbA_2_dom"/>
</dbReference>
<dbReference type="Pfam" id="PF13749">
    <property type="entry name" value="HATPase_c_4"/>
    <property type="match status" value="1"/>
</dbReference>
<dbReference type="EC" id="3.6.4.12" evidence="3"/>
<name>A0A087CV60_9BIFI</name>
<evidence type="ECO:0000313" key="4">
    <source>
        <dbReference type="Proteomes" id="UP000028984"/>
    </source>
</evidence>
<dbReference type="eggNOG" id="COG2865">
    <property type="taxonomic scope" value="Bacteria"/>
</dbReference>
<dbReference type="STRING" id="1437610.BREU_0184"/>
<evidence type="ECO:0000313" key="3">
    <source>
        <dbReference type="EMBL" id="KFI87160.1"/>
    </source>
</evidence>
<evidence type="ECO:0000256" key="1">
    <source>
        <dbReference type="SAM" id="MobiDB-lite"/>
    </source>
</evidence>
<accession>A0A087CV60</accession>
<dbReference type="InterPro" id="IPR038461">
    <property type="entry name" value="Schlafen_AlbA_2_dom_sf"/>
</dbReference>
<keyword evidence="3" id="KW-0378">Hydrolase</keyword>
<feature type="region of interest" description="Disordered" evidence="1">
    <location>
        <begin position="1"/>
        <end position="35"/>
    </location>
</feature>
<proteinExistence type="predicted"/>
<dbReference type="PANTHER" id="PTHR30595:SF6">
    <property type="entry name" value="SCHLAFEN ALBA-2 DOMAIN-CONTAINING PROTEIN"/>
    <property type="match status" value="1"/>
</dbReference>
<dbReference type="Gene3D" id="3.30.565.60">
    <property type="match status" value="1"/>
</dbReference>
<dbReference type="Proteomes" id="UP000028984">
    <property type="component" value="Unassembled WGS sequence"/>
</dbReference>
<dbReference type="AlphaFoldDB" id="A0A087CV60"/>
<dbReference type="EMBL" id="JGZK01000003">
    <property type="protein sequence ID" value="KFI87160.1"/>
    <property type="molecule type" value="Genomic_DNA"/>
</dbReference>
<comment type="caution">
    <text evidence="3">The sequence shown here is derived from an EMBL/GenBank/DDBJ whole genome shotgun (WGS) entry which is preliminary data.</text>
</comment>
<dbReference type="Gene3D" id="3.30.950.30">
    <property type="entry name" value="Schlafen, AAA domain"/>
    <property type="match status" value="1"/>
</dbReference>
<dbReference type="PANTHER" id="PTHR30595">
    <property type="entry name" value="GLPR-RELATED TRANSCRIPTIONAL REPRESSOR"/>
    <property type="match status" value="1"/>
</dbReference>
<dbReference type="GO" id="GO:0016787">
    <property type="term" value="F:hydrolase activity"/>
    <property type="evidence" value="ECO:0007669"/>
    <property type="project" value="UniProtKB-KW"/>
</dbReference>
<sequence length="555" mass="60905">MTDDMHRIDGPTAAGEPTDYPTGMPNGPIPRTQIPDAVSQSAIPPIASSLAISGDDAGTERHSIDDYTAKMTELIELMRMIGNDTQQCEVKECKRRISSTITDTLSAFSNGSGGWIILGLSEKSGFAPVDHFDARAMQEALSQACEKMTPVVRPVIVTCPFEGANLVFARIDEMLPRDKPCFTTALGPHGGSFIRTGDGDRRMTSYEVDRLIEEHLQPTYDLDIVPGATIDDLDHALVSGLLARVREQHPHVFSGSDDARMLLDLQVLRHDDSDDATVGGVLRPTLAGLLALGRYPQKYYPRLSISIAVFPGIDRDEVFRGDERLVAAKTIVGPIPVMINDAVESLMRWIGAKKPDYPPVVLREAIANALTHRDYSPDARGTQVRINVFTNRIEITNPGGLYGTVTHDVLANPHPVTGVPFVSTRNQFLFTLLESTPYPDGGFVNPEGGDGYQRIAASLREAGVEPATTRNDINTFTMTITKHRTAANSTPSDISKAIMTVLERHSAMSIKEIIRELQLTPLAATSGMRELIRERRVAKVRLQDDPTQRYRLKSN</sequence>
<feature type="domain" description="Schlafen AlbA-2" evidence="2">
    <location>
        <begin position="85"/>
        <end position="204"/>
    </location>
</feature>
<dbReference type="Pfam" id="PF04326">
    <property type="entry name" value="SLFN_AlbA_2"/>
    <property type="match status" value="1"/>
</dbReference>
<dbReference type="GO" id="GO:0003678">
    <property type="term" value="F:DNA helicase activity"/>
    <property type="evidence" value="ECO:0007669"/>
    <property type="project" value="UniProtKB-EC"/>
</dbReference>
<dbReference type="InterPro" id="IPR038475">
    <property type="entry name" value="RecG_C_sf"/>
</dbReference>